<accession>F8GUT9</accession>
<protein>
    <recommendedName>
        <fullName evidence="4">Outer membrane protein beta-barrel domain-containing protein</fullName>
    </recommendedName>
</protein>
<reference evidence="2 3" key="1">
    <citation type="journal article" date="2011" name="J. Bacteriol.">
        <title>Complete genome sequence of the type strain Cupriavidus necator N-1.</title>
        <authorList>
            <person name="Poehlein A."/>
            <person name="Kusian B."/>
            <person name="Friedrich B."/>
            <person name="Daniel R."/>
            <person name="Bowien B."/>
        </authorList>
    </citation>
    <scope>NUCLEOTIDE SEQUENCE [LARGE SCALE GENOMIC DNA]</scope>
    <source>
        <strain evidence="3">ATCC 43291 / DSM 13513 / CCUG 52238 / LMG 8453 / N-1</strain>
        <plasmid evidence="2 3">pBB1</plasmid>
    </source>
</reference>
<dbReference type="HOGENOM" id="CLU_077404_2_0_4"/>
<dbReference type="RefSeq" id="WP_013959525.1">
    <property type="nucleotide sequence ID" value="NC_015727.1"/>
</dbReference>
<feature type="chain" id="PRO_5003372025" description="Outer membrane protein beta-barrel domain-containing protein" evidence="1">
    <location>
        <begin position="43"/>
        <end position="304"/>
    </location>
</feature>
<dbReference type="GeneID" id="34312610"/>
<keyword evidence="1" id="KW-0732">Signal</keyword>
<dbReference type="EMBL" id="CP002879">
    <property type="protein sequence ID" value="AEI82493.1"/>
    <property type="molecule type" value="Genomic_DNA"/>
</dbReference>
<evidence type="ECO:0000313" key="2">
    <source>
        <dbReference type="EMBL" id="AEI82493.1"/>
    </source>
</evidence>
<dbReference type="AlphaFoldDB" id="F8GUT9"/>
<sequence length="304" mass="32535">METAQTAGRLSAGEGRCQRFATGAARYLITFFLAAAAGSAQAAPPDLPGPTDSDSWQFAIAPYLWLPNVSGDFRFSGSSSTGGGNLDIGTGPDSYLQNLQFLLMLQAEARKGNWSIFGDAIYLDFNRQDTTLKSVTAGNGARIIVPRDVATDVGSSMTGGMLQLAAGYRALRAPWGNIEPFGGLRYLNLSASAHWTLSATFTQQGATLAQQGSVSQTENLVDAIFGVRGRFNLSSNGRWYVPYYVDAGIGSSSYTLQASAGAAYAAKWGDIQLSYRYLTYEVKGGELIQRLTFKGPMLGAVFRF</sequence>
<evidence type="ECO:0008006" key="4">
    <source>
        <dbReference type="Google" id="ProtNLM"/>
    </source>
</evidence>
<name>F8GUT9_CUPNN</name>
<organism evidence="2 3">
    <name type="scientific">Cupriavidus necator (strain ATCC 43291 / DSM 13513 / CCUG 52238 / LMG 8453 / N-1)</name>
    <name type="common">Ralstonia eutropha</name>
    <dbReference type="NCBI Taxonomy" id="1042878"/>
    <lineage>
        <taxon>Bacteria</taxon>
        <taxon>Pseudomonadati</taxon>
        <taxon>Pseudomonadota</taxon>
        <taxon>Betaproteobacteria</taxon>
        <taxon>Burkholderiales</taxon>
        <taxon>Burkholderiaceae</taxon>
        <taxon>Cupriavidus</taxon>
    </lineage>
</organism>
<evidence type="ECO:0000256" key="1">
    <source>
        <dbReference type="SAM" id="SignalP"/>
    </source>
</evidence>
<dbReference type="Proteomes" id="UP000006798">
    <property type="component" value="Plasmid pBB1"/>
</dbReference>
<gene>
    <name evidence="2" type="ordered locus">CNE_BB1p10850</name>
</gene>
<evidence type="ECO:0000313" key="3">
    <source>
        <dbReference type="Proteomes" id="UP000006798"/>
    </source>
</evidence>
<feature type="signal peptide" evidence="1">
    <location>
        <begin position="1"/>
        <end position="42"/>
    </location>
</feature>
<dbReference type="KEGG" id="cnc:CNE_BB1p10850"/>
<geneLocation type="plasmid" evidence="2 3">
    <name>pBB1</name>
</geneLocation>
<keyword evidence="2" id="KW-0614">Plasmid</keyword>
<proteinExistence type="predicted"/>